<keyword evidence="2" id="KW-1185">Reference proteome</keyword>
<evidence type="ECO:0000313" key="2">
    <source>
        <dbReference type="Proteomes" id="UP000632377"/>
    </source>
</evidence>
<protein>
    <submittedName>
        <fullName evidence="1">Uncharacterized protein</fullName>
    </submittedName>
</protein>
<evidence type="ECO:0000313" key="1">
    <source>
        <dbReference type="EMBL" id="MBL4938479.1"/>
    </source>
</evidence>
<reference evidence="1 2" key="1">
    <citation type="submission" date="2021-01" db="EMBL/GenBank/DDBJ databases">
        <title>Genome public.</title>
        <authorList>
            <person name="Liu C."/>
            <person name="Sun Q."/>
        </authorList>
    </citation>
    <scope>NUCLEOTIDE SEQUENCE [LARGE SCALE GENOMIC DNA]</scope>
    <source>
        <strain evidence="1 2">YIM B02515</strain>
    </source>
</reference>
<comment type="caution">
    <text evidence="1">The sequence shown here is derived from an EMBL/GenBank/DDBJ whole genome shotgun (WGS) entry which is preliminary data.</text>
</comment>
<gene>
    <name evidence="1" type="ORF">JK636_22505</name>
</gene>
<dbReference type="Proteomes" id="UP000632377">
    <property type="component" value="Unassembled WGS sequence"/>
</dbReference>
<name>A0ABS1TJG7_9CLOT</name>
<organism evidence="1 2">
    <name type="scientific">Clostridium rhizosphaerae</name>
    <dbReference type="NCBI Taxonomy" id="2803861"/>
    <lineage>
        <taxon>Bacteria</taxon>
        <taxon>Bacillati</taxon>
        <taxon>Bacillota</taxon>
        <taxon>Clostridia</taxon>
        <taxon>Eubacteriales</taxon>
        <taxon>Clostridiaceae</taxon>
        <taxon>Clostridium</taxon>
    </lineage>
</organism>
<proteinExistence type="predicted"/>
<dbReference type="RefSeq" id="WP_202751220.1">
    <property type="nucleotide sequence ID" value="NZ_JAESWC010000023.1"/>
</dbReference>
<dbReference type="EMBL" id="JAESWC010000023">
    <property type="protein sequence ID" value="MBL4938479.1"/>
    <property type="molecule type" value="Genomic_DNA"/>
</dbReference>
<sequence length="132" mass="15312">MENCLSTTGIYYKDIKEYKTDINAVIESMIANKERLVFSVVAEKASITPFVIRQYPDLRNYILQTMVNYKEIQVLKEKIEKAAASLAKSNKNLTFLAIINKCKFDSNMVYQNQYIKEKIRSIIAEQNQRSSL</sequence>
<accession>A0ABS1TJG7</accession>